<dbReference type="Pfam" id="PF04165">
    <property type="entry name" value="DUF401"/>
    <property type="match status" value="1"/>
</dbReference>
<dbReference type="PANTHER" id="PTHR39556:SF1">
    <property type="entry name" value="PROTEIN, PUTATIVE-RELATED"/>
    <property type="match status" value="1"/>
</dbReference>
<feature type="transmembrane region" description="Helical" evidence="1">
    <location>
        <begin position="170"/>
        <end position="200"/>
    </location>
</feature>
<dbReference type="Proteomes" id="UP001461341">
    <property type="component" value="Chromosome"/>
</dbReference>
<organism evidence="2 3">
    <name type="scientific">Thermatribacter velox</name>
    <dbReference type="NCBI Taxonomy" id="3039681"/>
    <lineage>
        <taxon>Bacteria</taxon>
        <taxon>Pseudomonadati</taxon>
        <taxon>Atribacterota</taxon>
        <taxon>Atribacteria</taxon>
        <taxon>Atribacterales</taxon>
        <taxon>Thermatribacteraceae</taxon>
        <taxon>Thermatribacter</taxon>
    </lineage>
</organism>
<keyword evidence="1" id="KW-1133">Transmembrane helix</keyword>
<gene>
    <name evidence="2" type="ORF">QBE54_00255</name>
</gene>
<dbReference type="InterPro" id="IPR007294">
    <property type="entry name" value="DUF401"/>
</dbReference>
<keyword evidence="1" id="KW-0812">Transmembrane</keyword>
<keyword evidence="3" id="KW-1185">Reference proteome</keyword>
<dbReference type="RefSeq" id="WP_369018357.1">
    <property type="nucleotide sequence ID" value="NZ_CP121689.1"/>
</dbReference>
<feature type="transmembrane region" description="Helical" evidence="1">
    <location>
        <begin position="259"/>
        <end position="283"/>
    </location>
</feature>
<protein>
    <submittedName>
        <fullName evidence="2">DUF401 family protein</fullName>
    </submittedName>
</protein>
<feature type="transmembrane region" description="Helical" evidence="1">
    <location>
        <begin position="220"/>
        <end position="239"/>
    </location>
</feature>
<name>A0ABZ2YB27_9BACT</name>
<keyword evidence="1" id="KW-0472">Membrane</keyword>
<evidence type="ECO:0000313" key="2">
    <source>
        <dbReference type="EMBL" id="WZL76199.1"/>
    </source>
</evidence>
<reference evidence="2 3" key="1">
    <citation type="submission" date="2023-03" db="EMBL/GenBank/DDBJ databases">
        <title>Novel Species.</title>
        <authorList>
            <person name="Ma S."/>
        </authorList>
    </citation>
    <scope>NUCLEOTIDE SEQUENCE [LARGE SCALE GENOMIC DNA]</scope>
    <source>
        <strain evidence="2 3">B11</strain>
    </source>
</reference>
<feature type="transmembrane region" description="Helical" evidence="1">
    <location>
        <begin position="59"/>
        <end position="81"/>
    </location>
</feature>
<proteinExistence type="predicted"/>
<dbReference type="EMBL" id="CP121689">
    <property type="protein sequence ID" value="WZL76199.1"/>
    <property type="molecule type" value="Genomic_DNA"/>
</dbReference>
<evidence type="ECO:0000256" key="1">
    <source>
        <dbReference type="SAM" id="Phobius"/>
    </source>
</evidence>
<evidence type="ECO:0000313" key="3">
    <source>
        <dbReference type="Proteomes" id="UP001461341"/>
    </source>
</evidence>
<accession>A0ABZ2YB27</accession>
<dbReference type="PANTHER" id="PTHR39556">
    <property type="entry name" value="PROTEIN, PUTATIVE-RELATED"/>
    <property type="match status" value="1"/>
</dbReference>
<feature type="transmembrane region" description="Helical" evidence="1">
    <location>
        <begin position="101"/>
        <end position="122"/>
    </location>
</feature>
<sequence>MGWWRVVSSTFWPNPDNLALLLSVIFVTLLGGTLAHSGELDVLTRSVQKVLKRPELAGVILPSLVGILPMPGGALFSAPLVKTAATPYTQDGDILAFANYWFRHIWEFFLPLYPGVLLAASVSGLPATWIMAHHFPFFLIAAGAGWLAVKRHLQIPLPEKTRRFAPDMKNLLFVLLPFMVPVASVLLGIPVWIGAILGIATFSITKRLPLKTLGKFLARSFPWAILFDVIGVLIFKNILLANQDIDKMASFLISKDVPLLLLGMLLPMVTGLLTGLTAAFVGIAFPMVLSFFNAQTLPSVFPILYLSGFSGVLLSPMHLCFIFSCRFFEASFKKVYRLLIPATLMLFAWGIIWLMIS</sequence>
<feature type="transmembrane region" description="Helical" evidence="1">
    <location>
        <begin position="335"/>
        <end position="356"/>
    </location>
</feature>
<feature type="transmembrane region" description="Helical" evidence="1">
    <location>
        <begin position="128"/>
        <end position="149"/>
    </location>
</feature>
<feature type="transmembrane region" description="Helical" evidence="1">
    <location>
        <begin position="303"/>
        <end position="323"/>
    </location>
</feature>